<dbReference type="EMBL" id="FN649741">
    <property type="protein sequence ID" value="CBN80443.1"/>
    <property type="molecule type" value="Genomic_DNA"/>
</dbReference>
<keyword evidence="2" id="KW-1185">Reference proteome</keyword>
<dbReference type="EMBL" id="FN648730">
    <property type="protein sequence ID" value="CBN80443.1"/>
    <property type="molecule type" value="Genomic_DNA"/>
</dbReference>
<dbReference type="SUPFAM" id="SSF140860">
    <property type="entry name" value="Pseudo ankyrin repeat-like"/>
    <property type="match status" value="1"/>
</dbReference>
<proteinExistence type="predicted"/>
<dbReference type="InParanoid" id="D8LPH1"/>
<sequence length="277" mass="31950">MLHLLLISKDALQHILSFVKADSYAIIGPVCRDFRNCYGSGERVTRTSKYTQSLQLFRQATATNIEFRSLCLLDDLISRDEIDVIPPLLTRGYEWDHFCVQRAAETNSYRFFRWLQWLQTTDDGLPWLVENAHRAAAKEGNLEMMIYLVESGAGFPDSGSLAVTRDCKIVEWLRELRLDPAHAFVKAAREDDVCVFEQTESFDDHGLNRMYIKEACIHGAFNVLEFFRVFVGVGPTPSDVAWALHFQTEDILDWYREFFPRSAEEVSGLRLRLRLAL</sequence>
<accession>D8LPH1</accession>
<protein>
    <submittedName>
        <fullName evidence="1">EsV-1-149</fullName>
    </submittedName>
</protein>
<evidence type="ECO:0000313" key="1">
    <source>
        <dbReference type="EMBL" id="CBN80443.1"/>
    </source>
</evidence>
<evidence type="ECO:0000313" key="2">
    <source>
        <dbReference type="Proteomes" id="UP000002630"/>
    </source>
</evidence>
<reference evidence="1 2" key="1">
    <citation type="journal article" date="2010" name="Nature">
        <title>The Ectocarpus genome and the independent evolution of multicellularity in brown algae.</title>
        <authorList>
            <person name="Cock J.M."/>
            <person name="Sterck L."/>
            <person name="Rouze P."/>
            <person name="Scornet D."/>
            <person name="Allen A.E."/>
            <person name="Amoutzias G."/>
            <person name="Anthouard V."/>
            <person name="Artiguenave F."/>
            <person name="Aury J.M."/>
            <person name="Badger J.H."/>
            <person name="Beszteri B."/>
            <person name="Billiau K."/>
            <person name="Bonnet E."/>
            <person name="Bothwell J.H."/>
            <person name="Bowler C."/>
            <person name="Boyen C."/>
            <person name="Brownlee C."/>
            <person name="Carrano C.J."/>
            <person name="Charrier B."/>
            <person name="Cho G.Y."/>
            <person name="Coelho S.M."/>
            <person name="Collen J."/>
            <person name="Corre E."/>
            <person name="Da Silva C."/>
            <person name="Delage L."/>
            <person name="Delaroque N."/>
            <person name="Dittami S.M."/>
            <person name="Doulbeau S."/>
            <person name="Elias M."/>
            <person name="Farnham G."/>
            <person name="Gachon C.M."/>
            <person name="Gschloessl B."/>
            <person name="Heesch S."/>
            <person name="Jabbari K."/>
            <person name="Jubin C."/>
            <person name="Kawai H."/>
            <person name="Kimura K."/>
            <person name="Kloareg B."/>
            <person name="Kupper F.C."/>
            <person name="Lang D."/>
            <person name="Le Bail A."/>
            <person name="Leblanc C."/>
            <person name="Lerouge P."/>
            <person name="Lohr M."/>
            <person name="Lopez P.J."/>
            <person name="Martens C."/>
            <person name="Maumus F."/>
            <person name="Michel G."/>
            <person name="Miranda-Saavedra D."/>
            <person name="Morales J."/>
            <person name="Moreau H."/>
            <person name="Motomura T."/>
            <person name="Nagasato C."/>
            <person name="Napoli C.A."/>
            <person name="Nelson D.R."/>
            <person name="Nyvall-Collen P."/>
            <person name="Peters A.F."/>
            <person name="Pommier C."/>
            <person name="Potin P."/>
            <person name="Poulain J."/>
            <person name="Quesneville H."/>
            <person name="Read B."/>
            <person name="Rensing S.A."/>
            <person name="Ritter A."/>
            <person name="Rousvoal S."/>
            <person name="Samanta M."/>
            <person name="Samson G."/>
            <person name="Schroeder D.C."/>
            <person name="Segurens B."/>
            <person name="Strittmatter M."/>
            <person name="Tonon T."/>
            <person name="Tregear J.W."/>
            <person name="Valentin K."/>
            <person name="von Dassow P."/>
            <person name="Yamagishi T."/>
            <person name="Van de Peer Y."/>
            <person name="Wincker P."/>
        </authorList>
    </citation>
    <scope>NUCLEOTIDE SEQUENCE [LARGE SCALE GENOMIC DNA]</scope>
    <source>
        <strain evidence="2">Ec32 / CCAP1310/4</strain>
    </source>
</reference>
<dbReference type="AlphaFoldDB" id="D8LPH1"/>
<name>D8LPH1_ECTSI</name>
<gene>
    <name evidence="1" type="ORF">Esi_0052_0142</name>
</gene>
<organism evidence="1 2">
    <name type="scientific">Ectocarpus siliculosus</name>
    <name type="common">Brown alga</name>
    <name type="synonym">Conferva siliculosa</name>
    <dbReference type="NCBI Taxonomy" id="2880"/>
    <lineage>
        <taxon>Eukaryota</taxon>
        <taxon>Sar</taxon>
        <taxon>Stramenopiles</taxon>
        <taxon>Ochrophyta</taxon>
        <taxon>PX clade</taxon>
        <taxon>Phaeophyceae</taxon>
        <taxon>Ectocarpales</taxon>
        <taxon>Ectocarpaceae</taxon>
        <taxon>Ectocarpus</taxon>
    </lineage>
</organism>
<dbReference type="Proteomes" id="UP000002630">
    <property type="component" value="Linkage Group LG16"/>
</dbReference>